<comment type="caution">
    <text evidence="1">The sequence shown here is derived from an EMBL/GenBank/DDBJ whole genome shotgun (WGS) entry which is preliminary data.</text>
</comment>
<evidence type="ECO:0000313" key="2">
    <source>
        <dbReference type="Proteomes" id="UP000245252"/>
    </source>
</evidence>
<dbReference type="OrthoDB" id="9816265at2"/>
<gene>
    <name evidence="1" type="ORF">DEM27_24900</name>
</gene>
<proteinExistence type="predicted"/>
<dbReference type="Gene3D" id="1.10.287.950">
    <property type="entry name" value="Methyl-accepting chemotaxis protein"/>
    <property type="match status" value="1"/>
</dbReference>
<dbReference type="RefSeq" id="WP_109460954.1">
    <property type="nucleotide sequence ID" value="NZ_QFBC01000015.1"/>
</dbReference>
<sequence>MPINALSKNNDEYFERSSLDAMLSAAHSQVESRFLDGGAVLLSIMDVINKLIGSLDRLTNTLDEKTTSETVGGIMNTAAQLGGLPALEGRRQKNFATLAEATGNMHSHVADMQETMRYLRTFAITVKITGAGIAEFSGFAEEILERIHSGTAEVNKFAAQLKTLDAQLQRARGFAATIVAEYGETVPRIVADLNTDAGKIGLHHKRLASLAQDVSKLARGVQTKIATVLSALQVGDITRQRIEHVQSSFQLFEELVENDADLNHDAKERLKNVLYHMNAAQLTEMVTDFQRESRNVVKNMSSFVDDTRQILTLRDAMTRESEGGAENNFLKALENSVEAACSLVGRVKDASHEADEVAASTTGTAQDLLAGIAVIRAIKTDIHYMALNTNLRCSRLGEEGKPINVVTGELRVFASKLEGSADTVVAQLNTLEGASRTLSADDKGGADMIDRPLAQALSTIRDAGNTMEENLAELAREGQEVFNQVSQSIRKLDFESELGDVLTQCASELAAMAGSDIADISDLEDKAAELGQKIYRTYTMVQERNVHQAFLPATAGSAAVEAVAAPAASSGDEDEDLFADALF</sequence>
<protein>
    <submittedName>
        <fullName evidence="1">Chemotaxis protein</fullName>
    </submittedName>
</protein>
<dbReference type="EMBL" id="QFBC01000015">
    <property type="protein sequence ID" value="PWE53483.1"/>
    <property type="molecule type" value="Genomic_DNA"/>
</dbReference>
<dbReference type="SUPFAM" id="SSF58104">
    <property type="entry name" value="Methyl-accepting chemotaxis protein (MCP) signaling domain"/>
    <property type="match status" value="1"/>
</dbReference>
<dbReference type="Gene3D" id="1.10.287.500">
    <property type="entry name" value="Helix hairpin bin"/>
    <property type="match status" value="1"/>
</dbReference>
<dbReference type="Proteomes" id="UP000245252">
    <property type="component" value="Unassembled WGS sequence"/>
</dbReference>
<reference evidence="1 2" key="1">
    <citation type="submission" date="2018-05" db="EMBL/GenBank/DDBJ databases">
        <title>The draft genome of strain NS-104.</title>
        <authorList>
            <person name="Hang P."/>
            <person name="Jiang J."/>
        </authorList>
    </citation>
    <scope>NUCLEOTIDE SEQUENCE [LARGE SCALE GENOMIC DNA]</scope>
    <source>
        <strain evidence="1 2">NS-104</strain>
    </source>
</reference>
<organism evidence="1 2">
    <name type="scientific">Metarhizobium album</name>
    <dbReference type="NCBI Taxonomy" id="2182425"/>
    <lineage>
        <taxon>Bacteria</taxon>
        <taxon>Pseudomonadati</taxon>
        <taxon>Pseudomonadota</taxon>
        <taxon>Alphaproteobacteria</taxon>
        <taxon>Hyphomicrobiales</taxon>
        <taxon>Rhizobiaceae</taxon>
        <taxon>Metarhizobium</taxon>
    </lineage>
</organism>
<name>A0A2U2DJK9_9HYPH</name>
<dbReference type="AlphaFoldDB" id="A0A2U2DJK9"/>
<keyword evidence="2" id="KW-1185">Reference proteome</keyword>
<evidence type="ECO:0000313" key="1">
    <source>
        <dbReference type="EMBL" id="PWE53483.1"/>
    </source>
</evidence>
<accession>A0A2U2DJK9</accession>